<reference evidence="2" key="1">
    <citation type="submission" date="2022-06" db="EMBL/GenBank/DDBJ databases">
        <authorList>
            <person name="Ping M."/>
        </authorList>
    </citation>
    <scope>NUCLEOTIDE SEQUENCE</scope>
    <source>
        <strain evidence="2">JCM11759T</strain>
    </source>
</reference>
<sequence length="104" mass="12229">MSNEPTKDNRTSAERDRDEKQRAHIASIEKREQLDGCIESVWLKYQLLAHLAKPGSAEQQDFERLRSKYVEVQKRIGSLSPEEQDQILEEYPKLAARLQREYNL</sequence>
<name>A0ABY5DAD7_9ACTN</name>
<keyword evidence="3" id="KW-1185">Reference proteome</keyword>
<evidence type="ECO:0000313" key="2">
    <source>
        <dbReference type="EMBL" id="USY21314.1"/>
    </source>
</evidence>
<dbReference type="EMBL" id="CP099837">
    <property type="protein sequence ID" value="USY21314.1"/>
    <property type="molecule type" value="Genomic_DNA"/>
</dbReference>
<organism evidence="2 3">
    <name type="scientific">Nocardiopsis exhalans</name>
    <dbReference type="NCBI Taxonomy" id="163604"/>
    <lineage>
        <taxon>Bacteria</taxon>
        <taxon>Bacillati</taxon>
        <taxon>Actinomycetota</taxon>
        <taxon>Actinomycetes</taxon>
        <taxon>Streptosporangiales</taxon>
        <taxon>Nocardiopsidaceae</taxon>
        <taxon>Nocardiopsis</taxon>
    </lineage>
</organism>
<protein>
    <submittedName>
        <fullName evidence="2">Uncharacterized protein</fullName>
    </submittedName>
</protein>
<evidence type="ECO:0000313" key="3">
    <source>
        <dbReference type="Proteomes" id="UP001055940"/>
    </source>
</evidence>
<proteinExistence type="predicted"/>
<dbReference type="RefSeq" id="WP_254420230.1">
    <property type="nucleotide sequence ID" value="NZ_BAAAJB010000001.1"/>
</dbReference>
<gene>
    <name evidence="2" type="ORF">NE857_06760</name>
</gene>
<dbReference type="Proteomes" id="UP001055940">
    <property type="component" value="Chromosome"/>
</dbReference>
<accession>A0ABY5DAD7</accession>
<feature type="region of interest" description="Disordered" evidence="1">
    <location>
        <begin position="1"/>
        <end position="23"/>
    </location>
</feature>
<evidence type="ECO:0000256" key="1">
    <source>
        <dbReference type="SAM" id="MobiDB-lite"/>
    </source>
</evidence>